<reference evidence="5" key="1">
    <citation type="submission" date="2010-08" db="EMBL/GenBank/DDBJ databases">
        <authorList>
            <consortium name="Caenorhabditis japonica Sequencing Consortium"/>
            <person name="Wilson R.K."/>
        </authorList>
    </citation>
    <scope>NUCLEOTIDE SEQUENCE [LARGE SCALE GENOMIC DNA]</scope>
    <source>
        <strain evidence="5">DF5081</strain>
    </source>
</reference>
<reference evidence="4" key="2">
    <citation type="submission" date="2022-06" db="UniProtKB">
        <authorList>
            <consortium name="EnsemblMetazoa"/>
        </authorList>
    </citation>
    <scope>IDENTIFICATION</scope>
    <source>
        <strain evidence="4">DF5081</strain>
    </source>
</reference>
<organism evidence="4 5">
    <name type="scientific">Caenorhabditis japonica</name>
    <dbReference type="NCBI Taxonomy" id="281687"/>
    <lineage>
        <taxon>Eukaryota</taxon>
        <taxon>Metazoa</taxon>
        <taxon>Ecdysozoa</taxon>
        <taxon>Nematoda</taxon>
        <taxon>Chromadorea</taxon>
        <taxon>Rhabditida</taxon>
        <taxon>Rhabditina</taxon>
        <taxon>Rhabditomorpha</taxon>
        <taxon>Rhabditoidea</taxon>
        <taxon>Rhabditidae</taxon>
        <taxon>Peloderinae</taxon>
        <taxon>Caenorhabditis</taxon>
    </lineage>
</organism>
<accession>A0A8R1E3T3</accession>
<name>A0A8R1E3T3_CAEJA</name>
<dbReference type="GO" id="GO:0034388">
    <property type="term" value="C:Pwp2p-containing subcomplex of 90S preribosome"/>
    <property type="evidence" value="ECO:0007669"/>
    <property type="project" value="TreeGrafter"/>
</dbReference>
<evidence type="ECO:0000313" key="5">
    <source>
        <dbReference type="Proteomes" id="UP000005237"/>
    </source>
</evidence>
<keyword evidence="2" id="KW-0677">Repeat</keyword>
<keyword evidence="5" id="KW-1185">Reference proteome</keyword>
<dbReference type="InterPro" id="IPR007148">
    <property type="entry name" value="SSU_processome_Utp12"/>
</dbReference>
<evidence type="ECO:0000256" key="1">
    <source>
        <dbReference type="ARBA" id="ARBA00022574"/>
    </source>
</evidence>
<keyword evidence="1" id="KW-0853">WD repeat</keyword>
<dbReference type="GO" id="GO:0000028">
    <property type="term" value="P:ribosomal small subunit assembly"/>
    <property type="evidence" value="ECO:0007669"/>
    <property type="project" value="TreeGrafter"/>
</dbReference>
<dbReference type="PANTHER" id="PTHR19858:SF0">
    <property type="entry name" value="PERIODIC TRYPTOPHAN PROTEIN 2 HOMOLOG"/>
    <property type="match status" value="1"/>
</dbReference>
<dbReference type="AlphaFoldDB" id="A0A8R1E3T3"/>
<dbReference type="Pfam" id="PF04003">
    <property type="entry name" value="Utp12"/>
    <property type="match status" value="1"/>
</dbReference>
<protein>
    <submittedName>
        <fullName evidence="4">Utp12 domain-containing protein</fullName>
    </submittedName>
</protein>
<dbReference type="EnsemblMetazoa" id="CJA18020.1">
    <property type="protein sequence ID" value="CJA18020.1"/>
    <property type="gene ID" value="WBGene00137224"/>
</dbReference>
<dbReference type="GO" id="GO:0000462">
    <property type="term" value="P:maturation of SSU-rRNA from tricistronic rRNA transcript (SSU-rRNA, 5.8S rRNA, LSU-rRNA)"/>
    <property type="evidence" value="ECO:0007669"/>
    <property type="project" value="TreeGrafter"/>
</dbReference>
<sequence>MHLLRQFCINQGVFLPGTRNFDLGERRARPEINVYELSYCPTGRRFAVCSTEGVAIYSLDVVSLFDPFQLDTQTTPDVVRRALSMNDYSTALMASLRLNDSKFITDSLESTSITQIPFVVRSLSVLYAERLLQWMSKGNVMSSTIHVHFYMNWLRELLHAHGMNLKGYADVATLTGIQQIVTHHSAHITKM</sequence>
<dbReference type="InterPro" id="IPR027145">
    <property type="entry name" value="PWP2"/>
</dbReference>
<feature type="domain" description="Small-subunit processome Utp12" evidence="3">
    <location>
        <begin position="99"/>
        <end position="190"/>
    </location>
</feature>
<dbReference type="Proteomes" id="UP000005237">
    <property type="component" value="Unassembled WGS sequence"/>
</dbReference>
<dbReference type="PANTHER" id="PTHR19858">
    <property type="entry name" value="WD40 REPEAT PROTEIN"/>
    <property type="match status" value="1"/>
</dbReference>
<evidence type="ECO:0000259" key="3">
    <source>
        <dbReference type="Pfam" id="PF04003"/>
    </source>
</evidence>
<dbReference type="GO" id="GO:0032040">
    <property type="term" value="C:small-subunit processome"/>
    <property type="evidence" value="ECO:0007669"/>
    <property type="project" value="TreeGrafter"/>
</dbReference>
<evidence type="ECO:0000313" key="4">
    <source>
        <dbReference type="EnsemblMetazoa" id="CJA18020.1"/>
    </source>
</evidence>
<evidence type="ECO:0000256" key="2">
    <source>
        <dbReference type="ARBA" id="ARBA00022737"/>
    </source>
</evidence>
<proteinExistence type="predicted"/>